<organism evidence="3 4">
    <name type="scientific">Actinomadura keratinilytica</name>
    <dbReference type="NCBI Taxonomy" id="547461"/>
    <lineage>
        <taxon>Bacteria</taxon>
        <taxon>Bacillati</taxon>
        <taxon>Actinomycetota</taxon>
        <taxon>Actinomycetes</taxon>
        <taxon>Streptosporangiales</taxon>
        <taxon>Thermomonosporaceae</taxon>
        <taxon>Actinomadura</taxon>
    </lineage>
</organism>
<keyword evidence="2" id="KW-0812">Transmembrane</keyword>
<protein>
    <recommendedName>
        <fullName evidence="5">DUF2092 domain-containing protein</fullName>
    </recommendedName>
</protein>
<evidence type="ECO:0000256" key="2">
    <source>
        <dbReference type="SAM" id="Phobius"/>
    </source>
</evidence>
<feature type="transmembrane region" description="Helical" evidence="2">
    <location>
        <begin position="99"/>
        <end position="120"/>
    </location>
</feature>
<sequence>MSVEQEGPPRRGPRHPRAEPETHPGSAQSSVPGFGTAGPSAVAGRVQVVPPEPGDVLVAGVGMSAGGPVEPPGHEPAPEPLPQPEKAPEKKRKSRAARVVVGCVGAVAVLAGGATAYVLVSGGEESRKNNEPRADAPVAGWAVRAGRDMRAMAVVQYDGALRGEAGQSARLRLKVTRSGAATGRLSLGGRQFDVVTVGGDTYIKADTAFWRRYGTDSAHPENYAGRWSKAPESMPGLDVANVLAPESIARALVKASGKASLENVGGTPVYRVKTPKADYLVTRSAPYRLLRVQVAGNGDPALSVTRLTQPAPVFTELRPRVAALVGAADPSVRFRAGKLTFLNCNENVSGCTVSVPATMTVPESGPVPQGARAALRATITADGRTLGSCTGSGAVPANRSLVLRCTVRSAGWRAWMRQARDTPGEHAYEAQARVVGQALTAGEVGRLLARLDRERAALAPARRTTPSAGASAAVSPTGRS</sequence>
<feature type="region of interest" description="Disordered" evidence="1">
    <location>
        <begin position="459"/>
        <end position="480"/>
    </location>
</feature>
<keyword evidence="4" id="KW-1185">Reference proteome</keyword>
<keyword evidence="2" id="KW-0472">Membrane</keyword>
<dbReference type="EMBL" id="BAABDO010000080">
    <property type="protein sequence ID" value="GAA4149612.1"/>
    <property type="molecule type" value="Genomic_DNA"/>
</dbReference>
<name>A0ABP7Z813_9ACTN</name>
<feature type="region of interest" description="Disordered" evidence="1">
    <location>
        <begin position="1"/>
        <end position="93"/>
    </location>
</feature>
<reference evidence="4" key="1">
    <citation type="journal article" date="2019" name="Int. J. Syst. Evol. Microbiol.">
        <title>The Global Catalogue of Microorganisms (GCM) 10K type strain sequencing project: providing services to taxonomists for standard genome sequencing and annotation.</title>
        <authorList>
            <consortium name="The Broad Institute Genomics Platform"/>
            <consortium name="The Broad Institute Genome Sequencing Center for Infectious Disease"/>
            <person name="Wu L."/>
            <person name="Ma J."/>
        </authorList>
    </citation>
    <scope>NUCLEOTIDE SEQUENCE [LARGE SCALE GENOMIC DNA]</scope>
    <source>
        <strain evidence="4">JCM 17316</strain>
    </source>
</reference>
<dbReference type="Proteomes" id="UP001500266">
    <property type="component" value="Unassembled WGS sequence"/>
</dbReference>
<evidence type="ECO:0000313" key="3">
    <source>
        <dbReference type="EMBL" id="GAA4149612.1"/>
    </source>
</evidence>
<keyword evidence="2" id="KW-1133">Transmembrane helix</keyword>
<dbReference type="Gene3D" id="2.50.20.20">
    <property type="match status" value="1"/>
</dbReference>
<proteinExistence type="predicted"/>
<comment type="caution">
    <text evidence="3">The sequence shown here is derived from an EMBL/GenBank/DDBJ whole genome shotgun (WGS) entry which is preliminary data.</text>
</comment>
<evidence type="ECO:0000256" key="1">
    <source>
        <dbReference type="SAM" id="MobiDB-lite"/>
    </source>
</evidence>
<evidence type="ECO:0000313" key="4">
    <source>
        <dbReference type="Proteomes" id="UP001500266"/>
    </source>
</evidence>
<gene>
    <name evidence="3" type="ORF">GCM10022416_45170</name>
</gene>
<evidence type="ECO:0008006" key="5">
    <source>
        <dbReference type="Google" id="ProtNLM"/>
    </source>
</evidence>
<accession>A0ABP7Z813</accession>